<evidence type="ECO:0000256" key="1">
    <source>
        <dbReference type="ARBA" id="ARBA00001798"/>
    </source>
</evidence>
<name>A0A7S1CI67_9STRA</name>
<dbReference type="Pfam" id="PF22191">
    <property type="entry name" value="IBR_1"/>
    <property type="match status" value="1"/>
</dbReference>
<evidence type="ECO:0000256" key="10">
    <source>
        <dbReference type="SAM" id="MobiDB-lite"/>
    </source>
</evidence>
<dbReference type="EC" id="2.3.2.31" evidence="2"/>
<dbReference type="InterPro" id="IPR044066">
    <property type="entry name" value="TRIAD_supradom"/>
</dbReference>
<dbReference type="CDD" id="cd20336">
    <property type="entry name" value="Rcat_RBR"/>
    <property type="match status" value="1"/>
</dbReference>
<keyword evidence="6 9" id="KW-0863">Zinc-finger</keyword>
<dbReference type="InterPro" id="IPR013083">
    <property type="entry name" value="Znf_RING/FYVE/PHD"/>
</dbReference>
<dbReference type="SUPFAM" id="SSF48403">
    <property type="entry name" value="Ankyrin repeat"/>
    <property type="match status" value="1"/>
</dbReference>
<dbReference type="InterPro" id="IPR002867">
    <property type="entry name" value="IBR_dom"/>
</dbReference>
<proteinExistence type="predicted"/>
<protein>
    <recommendedName>
        <fullName evidence="2">RBR-type E3 ubiquitin transferase</fullName>
        <ecNumber evidence="2">2.3.2.31</ecNumber>
    </recommendedName>
</protein>
<evidence type="ECO:0000256" key="8">
    <source>
        <dbReference type="ARBA" id="ARBA00022833"/>
    </source>
</evidence>
<keyword evidence="3" id="KW-0808">Transferase</keyword>
<dbReference type="PROSITE" id="PS51873">
    <property type="entry name" value="TRIAD"/>
    <property type="match status" value="1"/>
</dbReference>
<keyword evidence="8" id="KW-0862">Zinc</keyword>
<feature type="compositionally biased region" description="Low complexity" evidence="10">
    <location>
        <begin position="822"/>
        <end position="832"/>
    </location>
</feature>
<evidence type="ECO:0000256" key="3">
    <source>
        <dbReference type="ARBA" id="ARBA00022679"/>
    </source>
</evidence>
<comment type="catalytic activity">
    <reaction evidence="1">
        <text>[E2 ubiquitin-conjugating enzyme]-S-ubiquitinyl-L-cysteine + [acceptor protein]-L-lysine = [E2 ubiquitin-conjugating enzyme]-L-cysteine + [acceptor protein]-N(6)-ubiquitinyl-L-lysine.</text>
        <dbReference type="EC" id="2.3.2.31"/>
    </reaction>
</comment>
<dbReference type="InterPro" id="IPR031127">
    <property type="entry name" value="E3_UB_ligase_RBR"/>
</dbReference>
<dbReference type="PROSITE" id="PS50089">
    <property type="entry name" value="ZF_RING_2"/>
    <property type="match status" value="1"/>
</dbReference>
<evidence type="ECO:0000256" key="6">
    <source>
        <dbReference type="ARBA" id="ARBA00022771"/>
    </source>
</evidence>
<reference evidence="13" key="1">
    <citation type="submission" date="2021-01" db="EMBL/GenBank/DDBJ databases">
        <authorList>
            <person name="Corre E."/>
            <person name="Pelletier E."/>
            <person name="Niang G."/>
            <person name="Scheremetjew M."/>
            <person name="Finn R."/>
            <person name="Kale V."/>
            <person name="Holt S."/>
            <person name="Cochrane G."/>
            <person name="Meng A."/>
            <person name="Brown T."/>
            <person name="Cohen L."/>
        </authorList>
    </citation>
    <scope>NUCLEOTIDE SEQUENCE</scope>
    <source>
        <strain evidence="13">Ms1</strain>
    </source>
</reference>
<dbReference type="PROSITE" id="PS51257">
    <property type="entry name" value="PROKAR_LIPOPROTEIN"/>
    <property type="match status" value="1"/>
</dbReference>
<gene>
    <name evidence="13" type="ORF">BSP0115_LOCUS11819</name>
</gene>
<dbReference type="InterPro" id="IPR036770">
    <property type="entry name" value="Ankyrin_rpt-contain_sf"/>
</dbReference>
<feature type="domain" description="RING-type" evidence="11">
    <location>
        <begin position="1089"/>
        <end position="1137"/>
    </location>
</feature>
<feature type="region of interest" description="Disordered" evidence="10">
    <location>
        <begin position="891"/>
        <end position="922"/>
    </location>
</feature>
<evidence type="ECO:0000256" key="2">
    <source>
        <dbReference type="ARBA" id="ARBA00012251"/>
    </source>
</evidence>
<evidence type="ECO:0000259" key="12">
    <source>
        <dbReference type="PROSITE" id="PS51873"/>
    </source>
</evidence>
<evidence type="ECO:0000256" key="4">
    <source>
        <dbReference type="ARBA" id="ARBA00022723"/>
    </source>
</evidence>
<dbReference type="GO" id="GO:0016567">
    <property type="term" value="P:protein ubiquitination"/>
    <property type="evidence" value="ECO:0007669"/>
    <property type="project" value="InterPro"/>
</dbReference>
<accession>A0A7S1CI67</accession>
<dbReference type="Pfam" id="PF14555">
    <property type="entry name" value="UBA_4"/>
    <property type="match status" value="1"/>
</dbReference>
<sequence length="1481" mass="153801">MAAIALRAAADLVPSGSCHMSCGCAMYSGTATAHGTCNTCGHGRWAHTVDFEAPGRDPDDKLDEAVVYCRFEAVVDDDGKVLGGVRRRLRVTGETEGAIPTTAWVVTGTGTGWTFNMTYFSRSEIRLTVEGVAAGLLSRGPPRHASVALGDISEAQRASVEAFQAAGGEYVSSGATARARIYNFRMDKADLLPSPLRPLDRRESDPDVGDVGARVVAAGKAAAAARGPWTYGMPTWVTRDLPLLTPDGRRTGENLRVVLWLITSRTALDFVRPSLATSLHTAAVVGDGALVAHVSSKFGLVRTVPCADSMAPSDVAAAAGRTDIVNVSNGIPMPSAAPENGSGPSILHIATIDESDEGYSVLQRQLRLTPKNLWRTDTAGCTPFAFACKYARLRAVHATHFEHLQNVLKLSESRVGAANEGVDAELSRMFAARAREGAAIADAFPAPPSESGKPAKWAPIAAYADYAVVAAKAVDRFVNASDGGHSVPLVSRFGSAFSGGGGDDALDDVFKLRDPAASMLKQRSLQQLRLRCAGGNSPAHLTLLHAPTTAVNIAISIVRTYGADARTARSAALAAAARHLSEAAAVVEYLIACGASLDVVNDDGETLVAALLRGLENAREAAAAADSHRAGWRADEADPVAFAARRGIAATTVGFRLRNPAIDAEAVDEAGDAAARELWSVAGVDGERDPVARVVAAMAEEAQAAVLAVLVDRGAPTRGIAGGRVPVVVAADAGLVAPLRVLLAEPRVSKRDLAALCTARGGCDSLTDLVDRSPRSKRRAECARMLCAAVVAAGVASGCVEHIARTNSADAAAAHGGGGGAIDDAASDAGSSVEELVADDSDYEYEADPSADEGAGDGWVVTDADSEAMSVSGSGRSLSVDSRAGADAVSTTAADAAAGADEHKGDVEERESKDDGAGCAPPAARARFHEDLLAGLCSSGSVTRVCGVETTSVAAGGAGGGVRWSPTDAWCTPRGAGVGSADTAALEAPTPSLSKAGVQELRESALFDVAAITGLVPAAAAMLVEQHSWDVNAAVTAFFEKPALADSLRSIVAVDAAPVSLRPSVPLPAVKFSNTRGSGCTDEADVFECPCCLDDVPRTDAHALACGHTFCGGCWTSHLSEALKAHGKLVIVAATCPEAGCSSAVDEGTWSRCADAASLKTYNTFLLRSFKDKSDVGRACYKCGLFVCAPATVSEATCACGFVMCMSCGQEDHRPAACSHMRSWHKALDAFNNSASMAFMRDHYKQCPKCAEFIEKPSGCRHMTCQLAANGCGHQFCFECGADWLPEGYSHRCKSEVLKGASQVAPTAWNRTRTNGKVDVDKAIAETIGAVSTSRRWETCVHGFKQHAKLATSAESRLKALPAELRPFGAGTARPATEKELSTRGVVRAALRAEVALHKLLANSFVLLHYVNAPPTAVRLFCNSELMLQSAALRLSAGADEEMEAAGLLDVTALAAETEAAAKLVASFLACADDLVEAAGE</sequence>
<dbReference type="GO" id="GO:0008270">
    <property type="term" value="F:zinc ion binding"/>
    <property type="evidence" value="ECO:0007669"/>
    <property type="project" value="UniProtKB-KW"/>
</dbReference>
<evidence type="ECO:0000259" key="11">
    <source>
        <dbReference type="PROSITE" id="PS50089"/>
    </source>
</evidence>
<evidence type="ECO:0000256" key="9">
    <source>
        <dbReference type="PROSITE-ProRule" id="PRU00175"/>
    </source>
</evidence>
<keyword evidence="7" id="KW-0833">Ubl conjugation pathway</keyword>
<dbReference type="Gene3D" id="1.20.120.1750">
    <property type="match status" value="1"/>
</dbReference>
<dbReference type="GO" id="GO:0061630">
    <property type="term" value="F:ubiquitin protein ligase activity"/>
    <property type="evidence" value="ECO:0007669"/>
    <property type="project" value="UniProtKB-EC"/>
</dbReference>
<feature type="domain" description="RING-type" evidence="12">
    <location>
        <begin position="1085"/>
        <end position="1305"/>
    </location>
</feature>
<dbReference type="SUPFAM" id="SSF57850">
    <property type="entry name" value="RING/U-box"/>
    <property type="match status" value="3"/>
</dbReference>
<evidence type="ECO:0000313" key="13">
    <source>
        <dbReference type="EMBL" id="CAD8918557.1"/>
    </source>
</evidence>
<feature type="compositionally biased region" description="Basic and acidic residues" evidence="10">
    <location>
        <begin position="900"/>
        <end position="916"/>
    </location>
</feature>
<dbReference type="Gene3D" id="3.30.40.10">
    <property type="entry name" value="Zinc/RING finger domain, C3HC4 (zinc finger)"/>
    <property type="match status" value="1"/>
</dbReference>
<dbReference type="PANTHER" id="PTHR11685">
    <property type="entry name" value="RBR FAMILY RING FINGER AND IBR DOMAIN-CONTAINING"/>
    <property type="match status" value="1"/>
</dbReference>
<dbReference type="InterPro" id="IPR001841">
    <property type="entry name" value="Znf_RING"/>
</dbReference>
<evidence type="ECO:0000256" key="7">
    <source>
        <dbReference type="ARBA" id="ARBA00022786"/>
    </source>
</evidence>
<organism evidence="13">
    <name type="scientific">Bicosoecida sp. CB-2014</name>
    <dbReference type="NCBI Taxonomy" id="1486930"/>
    <lineage>
        <taxon>Eukaryota</taxon>
        <taxon>Sar</taxon>
        <taxon>Stramenopiles</taxon>
        <taxon>Bigyra</taxon>
        <taxon>Opalozoa</taxon>
        <taxon>Bicosoecida</taxon>
    </lineage>
</organism>
<evidence type="ECO:0000256" key="5">
    <source>
        <dbReference type="ARBA" id="ARBA00022737"/>
    </source>
</evidence>
<dbReference type="CDD" id="cd14273">
    <property type="entry name" value="UBA_TAP-C_like"/>
    <property type="match status" value="1"/>
</dbReference>
<dbReference type="EMBL" id="HBFS01017570">
    <property type="protein sequence ID" value="CAD8918557.1"/>
    <property type="molecule type" value="Transcribed_RNA"/>
</dbReference>
<keyword evidence="5" id="KW-0677">Repeat</keyword>
<keyword evidence="4" id="KW-0479">Metal-binding</keyword>
<feature type="region of interest" description="Disordered" evidence="10">
    <location>
        <begin position="811"/>
        <end position="834"/>
    </location>
</feature>
<dbReference type="SMART" id="SM00647">
    <property type="entry name" value="IBR"/>
    <property type="match status" value="2"/>
</dbReference>